<keyword evidence="4" id="KW-0496">Mitochondrion</keyword>
<dbReference type="PANTHER" id="PTHR12383">
    <property type="entry name" value="PROTEASE FAMILY S26 MITOCHONDRIAL INNER MEMBRANE PROTEASE-RELATED"/>
    <property type="match status" value="1"/>
</dbReference>
<dbReference type="GO" id="GO:0042720">
    <property type="term" value="C:mitochondrial inner membrane peptidase complex"/>
    <property type="evidence" value="ECO:0007669"/>
    <property type="project" value="TreeGrafter"/>
</dbReference>
<dbReference type="GO" id="GO:0006465">
    <property type="term" value="P:signal peptide processing"/>
    <property type="evidence" value="ECO:0007669"/>
    <property type="project" value="InterPro"/>
</dbReference>
<keyword evidence="5" id="KW-0472">Membrane</keyword>
<dbReference type="KEGG" id="trg:TRUGW13939_05518"/>
<dbReference type="GeneID" id="55993015"/>
<feature type="domain" description="Peptidase S26" evidence="8">
    <location>
        <begin position="116"/>
        <end position="159"/>
    </location>
</feature>
<feature type="active site" evidence="7">
    <location>
        <position position="48"/>
    </location>
</feature>
<dbReference type="PANTHER" id="PTHR12383:SF16">
    <property type="entry name" value="MITOCHONDRIAL INNER MEMBRANE PROTEASE SUBUNIT 1"/>
    <property type="match status" value="1"/>
</dbReference>
<evidence type="ECO:0000313" key="9">
    <source>
        <dbReference type="EMBL" id="QKX58396.1"/>
    </source>
</evidence>
<dbReference type="PROSITE" id="PS00761">
    <property type="entry name" value="SPASE_I_3"/>
    <property type="match status" value="1"/>
</dbReference>
<gene>
    <name evidence="9" type="ORF">TRUGW13939_05518</name>
</gene>
<keyword evidence="2" id="KW-0999">Mitochondrion inner membrane</keyword>
<keyword evidence="3" id="KW-0378">Hydrolase</keyword>
<keyword evidence="10" id="KW-1185">Reference proteome</keyword>
<dbReference type="EMBL" id="CP055900">
    <property type="protein sequence ID" value="QKX58396.1"/>
    <property type="molecule type" value="Genomic_DNA"/>
</dbReference>
<evidence type="ECO:0000256" key="2">
    <source>
        <dbReference type="ARBA" id="ARBA00022792"/>
    </source>
</evidence>
<dbReference type="GO" id="GO:0004252">
    <property type="term" value="F:serine-type endopeptidase activity"/>
    <property type="evidence" value="ECO:0007669"/>
    <property type="project" value="InterPro"/>
</dbReference>
<feature type="domain" description="Peptidase S26" evidence="8">
    <location>
        <begin position="27"/>
        <end position="103"/>
    </location>
</feature>
<dbReference type="Proteomes" id="UP000509510">
    <property type="component" value="Chromosome III"/>
</dbReference>
<comment type="subcellular location">
    <subcellularLocation>
        <location evidence="1">Mitochondrion inner membrane</location>
    </subcellularLocation>
</comment>
<protein>
    <recommendedName>
        <fullName evidence="8">Peptidase S26 domain-containing protein</fullName>
    </recommendedName>
</protein>
<feature type="active site" evidence="7">
    <location>
        <position position="92"/>
    </location>
</feature>
<accession>A0A7H8QX74</accession>
<comment type="similarity">
    <text evidence="6">Belongs to the peptidase S26 family. IMP1 subfamily.</text>
</comment>
<dbReference type="Gene3D" id="2.10.109.10">
    <property type="entry name" value="Umud Fragment, subunit A"/>
    <property type="match status" value="1"/>
</dbReference>
<reference evidence="10" key="1">
    <citation type="submission" date="2020-06" db="EMBL/GenBank/DDBJ databases">
        <title>A chromosome-scale genome assembly of Talaromyces rugulosus W13939.</title>
        <authorList>
            <person name="Wang B."/>
            <person name="Guo L."/>
            <person name="Ye K."/>
            <person name="Wang L."/>
        </authorList>
    </citation>
    <scope>NUCLEOTIDE SEQUENCE [LARGE SCALE GENOMIC DNA]</scope>
    <source>
        <strain evidence="10">W13939</strain>
    </source>
</reference>
<dbReference type="InterPro" id="IPR000223">
    <property type="entry name" value="Pept_S26A_signal_pept_1"/>
</dbReference>
<dbReference type="InterPro" id="IPR052064">
    <property type="entry name" value="Mito_IMP1_subunit"/>
</dbReference>
<dbReference type="InterPro" id="IPR036286">
    <property type="entry name" value="LexA/Signal_pep-like_sf"/>
</dbReference>
<dbReference type="PRINTS" id="PR00727">
    <property type="entry name" value="LEADERPTASE"/>
</dbReference>
<evidence type="ECO:0000256" key="1">
    <source>
        <dbReference type="ARBA" id="ARBA00004273"/>
    </source>
</evidence>
<name>A0A7H8QX74_TALRU</name>
<dbReference type="InterPro" id="IPR019533">
    <property type="entry name" value="Peptidase_S26"/>
</dbReference>
<dbReference type="FunFam" id="2.10.109.10:FF:000015">
    <property type="entry name" value="Mitochondrial inner membrane protease subunit 1"/>
    <property type="match status" value="1"/>
</dbReference>
<evidence type="ECO:0000256" key="7">
    <source>
        <dbReference type="PIRSR" id="PIRSR600223-1"/>
    </source>
</evidence>
<evidence type="ECO:0000256" key="3">
    <source>
        <dbReference type="ARBA" id="ARBA00022801"/>
    </source>
</evidence>
<dbReference type="CDD" id="cd06530">
    <property type="entry name" value="S26_SPase_I"/>
    <property type="match status" value="1"/>
</dbReference>
<dbReference type="AlphaFoldDB" id="A0A7H8QX74"/>
<evidence type="ECO:0000259" key="8">
    <source>
        <dbReference type="Pfam" id="PF10502"/>
    </source>
</evidence>
<dbReference type="OrthoDB" id="308440at2759"/>
<dbReference type="Pfam" id="PF10502">
    <property type="entry name" value="Peptidase_S26"/>
    <property type="match status" value="2"/>
</dbReference>
<organism evidence="9 10">
    <name type="scientific">Talaromyces rugulosus</name>
    <name type="common">Penicillium rugulosum</name>
    <dbReference type="NCBI Taxonomy" id="121627"/>
    <lineage>
        <taxon>Eukaryota</taxon>
        <taxon>Fungi</taxon>
        <taxon>Dikarya</taxon>
        <taxon>Ascomycota</taxon>
        <taxon>Pezizomycotina</taxon>
        <taxon>Eurotiomycetes</taxon>
        <taxon>Eurotiomycetidae</taxon>
        <taxon>Eurotiales</taxon>
        <taxon>Trichocomaceae</taxon>
        <taxon>Talaromyces</taxon>
        <taxon>Talaromyces sect. Islandici</taxon>
    </lineage>
</organism>
<evidence type="ECO:0000313" key="10">
    <source>
        <dbReference type="Proteomes" id="UP000509510"/>
    </source>
</evidence>
<proteinExistence type="inferred from homology"/>
<dbReference type="SUPFAM" id="SSF51306">
    <property type="entry name" value="LexA/Signal peptidase"/>
    <property type="match status" value="1"/>
</dbReference>
<dbReference type="InterPro" id="IPR019758">
    <property type="entry name" value="Pept_S26A_signal_pept_1_CS"/>
</dbReference>
<evidence type="ECO:0000256" key="5">
    <source>
        <dbReference type="ARBA" id="ARBA00023136"/>
    </source>
</evidence>
<evidence type="ECO:0000256" key="6">
    <source>
        <dbReference type="ARBA" id="ARBA00038445"/>
    </source>
</evidence>
<sequence>MSARFRQFLRIVNPRTVARSTFDGLGVFCAVILTWEHIVTIQGSEGPSMYPTFNVRGDVLLISRWYDRGRGIKVGDIVRFNHPSFVHVYGAKRVLGMPGDFVCKDPGYSTDVGADNEMIQVPQGHIYVAGDNLPWSRDSRNYGPLPMGLVNGKVIARAWPPSRIQIVHNPFDSSQIE</sequence>
<dbReference type="RefSeq" id="XP_035344574.1">
    <property type="nucleotide sequence ID" value="XM_035488681.1"/>
</dbReference>
<dbReference type="GO" id="GO:0006627">
    <property type="term" value="P:protein processing involved in protein targeting to mitochondrion"/>
    <property type="evidence" value="ECO:0007669"/>
    <property type="project" value="TreeGrafter"/>
</dbReference>
<evidence type="ECO:0000256" key="4">
    <source>
        <dbReference type="ARBA" id="ARBA00023128"/>
    </source>
</evidence>